<sequence length="79" mass="8847">MLIVATAVFTYYTVWTLLMPFVDEDHPLQSLFPPRVWAIRIPVILILLGSTVVGSFLGMVMIKSNQKRARKAAQAKKAS</sequence>
<accession>A0ABR1YPJ2</accession>
<keyword evidence="9" id="KW-1185">Reference proteome</keyword>
<evidence type="ECO:0000313" key="8">
    <source>
        <dbReference type="EMBL" id="KAK8235367.1"/>
    </source>
</evidence>
<evidence type="ECO:0000256" key="5">
    <source>
        <dbReference type="ARBA" id="ARBA00022989"/>
    </source>
</evidence>
<dbReference type="EMBL" id="JBBWRZ010000005">
    <property type="protein sequence ID" value="KAK8235367.1"/>
    <property type="molecule type" value="Genomic_DNA"/>
</dbReference>
<comment type="subcellular location">
    <subcellularLocation>
        <location evidence="1 7">Endoplasmic reticulum membrane</location>
        <topology evidence="1 7">Multi-pass membrane protein</topology>
    </subcellularLocation>
</comment>
<dbReference type="PANTHER" id="PTHR15039">
    <property type="entry name" value="DOLICHOL PHOSPHATE-MANNOSE BIOSYNTHESIS REGULATORY PROTEIN"/>
    <property type="match status" value="1"/>
</dbReference>
<comment type="function">
    <text evidence="7">Regulatory subunit of the dolichol-phosphate mannose (DPM) synthase complex; essential for the ER localization.</text>
</comment>
<protein>
    <recommendedName>
        <fullName evidence="7">Dolichol phosphate-mannose biosynthesis regulatory protein</fullName>
    </recommendedName>
</protein>
<evidence type="ECO:0000256" key="7">
    <source>
        <dbReference type="RuleBase" id="RU365084"/>
    </source>
</evidence>
<dbReference type="InterPro" id="IPR009914">
    <property type="entry name" value="DPM2"/>
</dbReference>
<comment type="subunit">
    <text evidence="7">Component of the dolichol-phosphate mannose (DPM) synthase complex.</text>
</comment>
<gene>
    <name evidence="8" type="ORF">HDK90DRAFT_510541</name>
</gene>
<evidence type="ECO:0000256" key="1">
    <source>
        <dbReference type="ARBA" id="ARBA00004477"/>
    </source>
</evidence>
<evidence type="ECO:0000256" key="4">
    <source>
        <dbReference type="ARBA" id="ARBA00022824"/>
    </source>
</evidence>
<evidence type="ECO:0000256" key="6">
    <source>
        <dbReference type="ARBA" id="ARBA00023136"/>
    </source>
</evidence>
<name>A0ABR1YPJ2_9PEZI</name>
<dbReference type="Proteomes" id="UP001492380">
    <property type="component" value="Unassembled WGS sequence"/>
</dbReference>
<keyword evidence="6 7" id="KW-0472">Membrane</keyword>
<comment type="caution">
    <text evidence="7">Lacks conserved residue(s) required for the propagation of feature annotation.</text>
</comment>
<feature type="transmembrane region" description="Helical" evidence="7">
    <location>
        <begin position="37"/>
        <end position="62"/>
    </location>
</feature>
<dbReference type="PANTHER" id="PTHR15039:SF11">
    <property type="entry name" value="DOLICHOL PHOSPHATE-MANNOSE BIOSYNTHESIS REGULATORY PROTEIN"/>
    <property type="match status" value="1"/>
</dbReference>
<comment type="caution">
    <text evidence="8">The sequence shown here is derived from an EMBL/GenBank/DDBJ whole genome shotgun (WGS) entry which is preliminary data.</text>
</comment>
<keyword evidence="3 7" id="KW-0812">Transmembrane</keyword>
<comment type="pathway">
    <text evidence="7">Protein modification; protein glycosylation.</text>
</comment>
<proteinExistence type="inferred from homology"/>
<evidence type="ECO:0000313" key="9">
    <source>
        <dbReference type="Proteomes" id="UP001492380"/>
    </source>
</evidence>
<evidence type="ECO:0000256" key="3">
    <source>
        <dbReference type="ARBA" id="ARBA00022692"/>
    </source>
</evidence>
<dbReference type="Pfam" id="PF07297">
    <property type="entry name" value="DPM2"/>
    <property type="match status" value="1"/>
</dbReference>
<keyword evidence="4 7" id="KW-0256">Endoplasmic reticulum</keyword>
<organism evidence="8 9">
    <name type="scientific">Phyllosticta capitalensis</name>
    <dbReference type="NCBI Taxonomy" id="121624"/>
    <lineage>
        <taxon>Eukaryota</taxon>
        <taxon>Fungi</taxon>
        <taxon>Dikarya</taxon>
        <taxon>Ascomycota</taxon>
        <taxon>Pezizomycotina</taxon>
        <taxon>Dothideomycetes</taxon>
        <taxon>Dothideomycetes incertae sedis</taxon>
        <taxon>Botryosphaeriales</taxon>
        <taxon>Phyllostictaceae</taxon>
        <taxon>Phyllosticta</taxon>
    </lineage>
</organism>
<comment type="similarity">
    <text evidence="2 7">Belongs to the DPM2 family.</text>
</comment>
<keyword evidence="5 7" id="KW-1133">Transmembrane helix</keyword>
<evidence type="ECO:0000256" key="2">
    <source>
        <dbReference type="ARBA" id="ARBA00005478"/>
    </source>
</evidence>
<reference evidence="8 9" key="1">
    <citation type="submission" date="2024-04" db="EMBL/GenBank/DDBJ databases">
        <title>Phyllosticta paracitricarpa is synonymous to the EU quarantine fungus P. citricarpa based on phylogenomic analyses.</title>
        <authorList>
            <consortium name="Lawrence Berkeley National Laboratory"/>
            <person name="Van Ingen-Buijs V.A."/>
            <person name="Van Westerhoven A.C."/>
            <person name="Haridas S."/>
            <person name="Skiadas P."/>
            <person name="Martin F."/>
            <person name="Groenewald J.Z."/>
            <person name="Crous P.W."/>
            <person name="Seidl M.F."/>
        </authorList>
    </citation>
    <scope>NUCLEOTIDE SEQUENCE [LARGE SCALE GENOMIC DNA]</scope>
    <source>
        <strain evidence="8 9">CBS 123374</strain>
    </source>
</reference>